<evidence type="ECO:0000256" key="3">
    <source>
        <dbReference type="ARBA" id="ARBA00022490"/>
    </source>
</evidence>
<dbReference type="Pfam" id="PF13864">
    <property type="entry name" value="Enkurin"/>
    <property type="match status" value="1"/>
</dbReference>
<evidence type="ECO:0000256" key="1">
    <source>
        <dbReference type="ARBA" id="ARBA00004138"/>
    </source>
</evidence>
<evidence type="ECO:0000256" key="7">
    <source>
        <dbReference type="SAM" id="MobiDB-lite"/>
    </source>
</evidence>
<keyword evidence="6" id="KW-0175">Coiled coil</keyword>
<dbReference type="InterPro" id="IPR027012">
    <property type="entry name" value="Enkurin_dom"/>
</dbReference>
<feature type="region of interest" description="Disordered" evidence="7">
    <location>
        <begin position="46"/>
        <end position="66"/>
    </location>
</feature>
<dbReference type="AlphaFoldDB" id="A0A171B1K2"/>
<evidence type="ECO:0000256" key="4">
    <source>
        <dbReference type="ARBA" id="ARBA00023212"/>
    </source>
</evidence>
<organism evidence="9">
    <name type="scientific">Triatoma infestans</name>
    <name type="common">Assassin bug</name>
    <dbReference type="NCBI Taxonomy" id="30076"/>
    <lineage>
        <taxon>Eukaryota</taxon>
        <taxon>Metazoa</taxon>
        <taxon>Ecdysozoa</taxon>
        <taxon>Arthropoda</taxon>
        <taxon>Hexapoda</taxon>
        <taxon>Insecta</taxon>
        <taxon>Pterygota</taxon>
        <taxon>Neoptera</taxon>
        <taxon>Paraneoptera</taxon>
        <taxon>Hemiptera</taxon>
        <taxon>Heteroptera</taxon>
        <taxon>Panheteroptera</taxon>
        <taxon>Cimicomorpha</taxon>
        <taxon>Reduviidae</taxon>
        <taxon>Triatominae</taxon>
        <taxon>Triatoma</taxon>
    </lineage>
</organism>
<evidence type="ECO:0000256" key="2">
    <source>
        <dbReference type="ARBA" id="ARBA00004245"/>
    </source>
</evidence>
<reference evidence="9" key="2">
    <citation type="journal article" date="2017" name="J. Med. Entomol.">
        <title>Transcriptome Analysis of the Triatoma infestans (Hemiptera: Reduviidae) Integument.</title>
        <authorList>
            <person name="Calderon-Fernandez G.M."/>
            <person name="Moriconi D.E."/>
            <person name="Dulbecco A.B."/>
            <person name="Juarez M.P."/>
        </authorList>
    </citation>
    <scope>NUCLEOTIDE SEQUENCE</scope>
    <source>
        <strain evidence="9">Int1</strain>
        <tissue evidence="9">Integument</tissue>
    </source>
</reference>
<name>A0A171B1K2_TRIIF</name>
<dbReference type="GO" id="GO:0005929">
    <property type="term" value="C:cilium"/>
    <property type="evidence" value="ECO:0007669"/>
    <property type="project" value="UniProtKB-SubCell"/>
</dbReference>
<dbReference type="InterPro" id="IPR052102">
    <property type="entry name" value="Enkurin_domain-protein"/>
</dbReference>
<evidence type="ECO:0000313" key="9">
    <source>
        <dbReference type="EMBL" id="JAS02735.1"/>
    </source>
</evidence>
<evidence type="ECO:0000256" key="6">
    <source>
        <dbReference type="SAM" id="Coils"/>
    </source>
</evidence>
<evidence type="ECO:0000256" key="5">
    <source>
        <dbReference type="ARBA" id="ARBA00023273"/>
    </source>
</evidence>
<keyword evidence="3" id="KW-0963">Cytoplasm</keyword>
<feature type="coiled-coil region" evidence="6">
    <location>
        <begin position="119"/>
        <end position="146"/>
    </location>
</feature>
<evidence type="ECO:0000259" key="8">
    <source>
        <dbReference type="PROSITE" id="PS51665"/>
    </source>
</evidence>
<reference evidence="9" key="1">
    <citation type="submission" date="2016-04" db="EMBL/GenBank/DDBJ databases">
        <authorList>
            <person name="Calderon-Fernandez G.M.Sr."/>
        </authorList>
    </citation>
    <scope>NUCLEOTIDE SEQUENCE</scope>
    <source>
        <strain evidence="9">Int1</strain>
        <tissue evidence="9">Integument</tissue>
    </source>
</reference>
<accession>A0A171B1K2</accession>
<dbReference type="PANTHER" id="PTHR21490:SF2">
    <property type="entry name" value="ENKURIN DOMAIN-CONTAINING PROTEIN 1"/>
    <property type="match status" value="1"/>
</dbReference>
<dbReference type="GO" id="GO:0005881">
    <property type="term" value="C:cytoplasmic microtubule"/>
    <property type="evidence" value="ECO:0007669"/>
    <property type="project" value="TreeGrafter"/>
</dbReference>
<proteinExistence type="predicted"/>
<dbReference type="PROSITE" id="PS51665">
    <property type="entry name" value="ENKURIN"/>
    <property type="match status" value="1"/>
</dbReference>
<feature type="non-terminal residue" evidence="9">
    <location>
        <position position="1"/>
    </location>
</feature>
<keyword evidence="4" id="KW-0206">Cytoskeleton</keyword>
<keyword evidence="5" id="KW-0966">Cell projection</keyword>
<protein>
    <submittedName>
        <fullName evidence="9">Altered inheritance of mitochondria protein 21</fullName>
    </submittedName>
</protein>
<dbReference type="PANTHER" id="PTHR21490">
    <property type="entry name" value="ENKURIN-RELATED"/>
    <property type="match status" value="1"/>
</dbReference>
<dbReference type="EMBL" id="GEMB01000386">
    <property type="protein sequence ID" value="JAS02735.1"/>
    <property type="molecule type" value="Transcribed_RNA"/>
</dbReference>
<sequence>GKDAAINFVELNRRMEYKCKITKEKPDPNGIPQNYHLGELPRYLKEKKKANLQSPKESGEPIPVNNERLVEQAPPVEDESHAGYVLLSDEERLEHLKMMNKHYEDLLLQFNQLPVRSDSLKAKQKRAELEKQLENMENSMKLFSRQKLYIKL</sequence>
<feature type="domain" description="Enkurin" evidence="8">
    <location>
        <begin position="42"/>
        <end position="151"/>
    </location>
</feature>
<comment type="subcellular location">
    <subcellularLocation>
        <location evidence="1">Cell projection</location>
        <location evidence="1">Cilium</location>
    </subcellularLocation>
    <subcellularLocation>
        <location evidence="2">Cytoplasm</location>
        <location evidence="2">Cytoskeleton</location>
    </subcellularLocation>
</comment>